<feature type="compositionally biased region" description="Basic residues" evidence="4">
    <location>
        <begin position="216"/>
        <end position="226"/>
    </location>
</feature>
<dbReference type="InterPro" id="IPR013103">
    <property type="entry name" value="RVT_2"/>
</dbReference>
<feature type="transmembrane region" description="Helical" evidence="5">
    <location>
        <begin position="1846"/>
        <end position="1871"/>
    </location>
</feature>
<keyword evidence="3" id="KW-0175">Coiled coil</keyword>
<name>A0A226D174_FOLCA</name>
<feature type="region of interest" description="Disordered" evidence="4">
    <location>
        <begin position="271"/>
        <end position="305"/>
    </location>
</feature>
<dbReference type="InterPro" id="IPR054722">
    <property type="entry name" value="PolX-like_BBD"/>
</dbReference>
<dbReference type="SUPFAM" id="SSF57756">
    <property type="entry name" value="Retrovirus zinc finger-like domains"/>
    <property type="match status" value="1"/>
</dbReference>
<dbReference type="PANTHER" id="PTHR11439">
    <property type="entry name" value="GAG-POL-RELATED RETROTRANSPOSON"/>
    <property type="match status" value="1"/>
</dbReference>
<feature type="compositionally biased region" description="Polar residues" evidence="4">
    <location>
        <begin position="759"/>
        <end position="769"/>
    </location>
</feature>
<feature type="region of interest" description="Disordered" evidence="4">
    <location>
        <begin position="711"/>
        <end position="781"/>
    </location>
</feature>
<dbReference type="InterPro" id="IPR001878">
    <property type="entry name" value="Znf_CCHC"/>
</dbReference>
<dbReference type="GO" id="GO:0042575">
    <property type="term" value="C:DNA polymerase complex"/>
    <property type="evidence" value="ECO:0007669"/>
    <property type="project" value="UniProtKB-ARBA"/>
</dbReference>
<dbReference type="STRING" id="158441.A0A226D174"/>
<dbReference type="SUPFAM" id="SSF53098">
    <property type="entry name" value="Ribonuclease H-like"/>
    <property type="match status" value="1"/>
</dbReference>
<dbReference type="GO" id="GO:0071897">
    <property type="term" value="P:DNA biosynthetic process"/>
    <property type="evidence" value="ECO:0007669"/>
    <property type="project" value="UniProtKB-ARBA"/>
</dbReference>
<dbReference type="InterPro" id="IPR057670">
    <property type="entry name" value="SH3_retrovirus"/>
</dbReference>
<feature type="compositionally biased region" description="Basic and acidic residues" evidence="4">
    <location>
        <begin position="1467"/>
        <end position="1478"/>
    </location>
</feature>
<dbReference type="GO" id="GO:0008270">
    <property type="term" value="F:zinc ion binding"/>
    <property type="evidence" value="ECO:0007669"/>
    <property type="project" value="UniProtKB-KW"/>
</dbReference>
<dbReference type="Gene3D" id="3.30.420.10">
    <property type="entry name" value="Ribonuclease H-like superfamily/Ribonuclease H"/>
    <property type="match status" value="1"/>
</dbReference>
<evidence type="ECO:0000256" key="4">
    <source>
        <dbReference type="SAM" id="MobiDB-lite"/>
    </source>
</evidence>
<evidence type="ECO:0000256" key="2">
    <source>
        <dbReference type="PROSITE-ProRule" id="PRU00047"/>
    </source>
</evidence>
<dbReference type="Gene3D" id="4.10.60.10">
    <property type="entry name" value="Zinc finger, CCHC-type"/>
    <property type="match status" value="1"/>
</dbReference>
<protein>
    <submittedName>
        <fullName evidence="8">Copia protein</fullName>
    </submittedName>
</protein>
<keyword evidence="2" id="KW-0479">Metal-binding</keyword>
<dbReference type="GO" id="GO:0004190">
    <property type="term" value="F:aspartic-type endopeptidase activity"/>
    <property type="evidence" value="ECO:0007669"/>
    <property type="project" value="UniProtKB-KW"/>
</dbReference>
<feature type="domain" description="Integrase catalytic" evidence="7">
    <location>
        <begin position="535"/>
        <end position="654"/>
    </location>
</feature>
<reference evidence="8 9" key="1">
    <citation type="submission" date="2015-12" db="EMBL/GenBank/DDBJ databases">
        <title>The genome of Folsomia candida.</title>
        <authorList>
            <person name="Faddeeva A."/>
            <person name="Derks M.F."/>
            <person name="Anvar Y."/>
            <person name="Smit S."/>
            <person name="Van Straalen N."/>
            <person name="Roelofs D."/>
        </authorList>
    </citation>
    <scope>NUCLEOTIDE SEQUENCE [LARGE SCALE GENOMIC DNA]</scope>
    <source>
        <strain evidence="8 9">VU population</strain>
        <tissue evidence="8">Whole body</tissue>
    </source>
</reference>
<keyword evidence="5" id="KW-0812">Transmembrane</keyword>
<dbReference type="InterPro" id="IPR012337">
    <property type="entry name" value="RNaseH-like_sf"/>
</dbReference>
<dbReference type="InterPro" id="IPR001584">
    <property type="entry name" value="Integrase_cat-core"/>
</dbReference>
<evidence type="ECO:0000259" key="6">
    <source>
        <dbReference type="PROSITE" id="PS50158"/>
    </source>
</evidence>
<keyword evidence="5" id="KW-0472">Membrane</keyword>
<keyword evidence="1" id="KW-0645">Protease</keyword>
<keyword evidence="9" id="KW-1185">Reference proteome</keyword>
<keyword evidence="1" id="KW-0064">Aspartyl protease</keyword>
<feature type="domain" description="CCHC-type" evidence="6">
    <location>
        <begin position="252"/>
        <end position="267"/>
    </location>
</feature>
<comment type="caution">
    <text evidence="8">The sequence shown here is derived from an EMBL/GenBank/DDBJ whole genome shotgun (WGS) entry which is preliminary data.</text>
</comment>
<keyword evidence="5" id="KW-1133">Transmembrane helix</keyword>
<dbReference type="GO" id="GO:0003676">
    <property type="term" value="F:nucleic acid binding"/>
    <property type="evidence" value="ECO:0007669"/>
    <property type="project" value="InterPro"/>
</dbReference>
<dbReference type="InterPro" id="IPR043502">
    <property type="entry name" value="DNA/RNA_pol_sf"/>
</dbReference>
<dbReference type="OrthoDB" id="430476at2759"/>
<gene>
    <name evidence="8" type="ORF">Fcan01_26856</name>
</gene>
<keyword evidence="2" id="KW-0863">Zinc-finger</keyword>
<evidence type="ECO:0000313" key="9">
    <source>
        <dbReference type="Proteomes" id="UP000198287"/>
    </source>
</evidence>
<dbReference type="Proteomes" id="UP000198287">
    <property type="component" value="Unassembled WGS sequence"/>
</dbReference>
<evidence type="ECO:0000259" key="7">
    <source>
        <dbReference type="PROSITE" id="PS50994"/>
    </source>
</evidence>
<feature type="region of interest" description="Disordered" evidence="4">
    <location>
        <begin position="1882"/>
        <end position="1915"/>
    </location>
</feature>
<keyword evidence="2" id="KW-0862">Zinc</keyword>
<feature type="compositionally biased region" description="Pro residues" evidence="4">
    <location>
        <begin position="739"/>
        <end position="752"/>
    </location>
</feature>
<dbReference type="SUPFAM" id="SSF56672">
    <property type="entry name" value="DNA/RNA polymerases"/>
    <property type="match status" value="1"/>
</dbReference>
<dbReference type="CDD" id="cd09272">
    <property type="entry name" value="RNase_HI_RT_Ty1"/>
    <property type="match status" value="1"/>
</dbReference>
<dbReference type="InterPro" id="IPR036397">
    <property type="entry name" value="RNaseH_sf"/>
</dbReference>
<dbReference type="EMBL" id="LNIX01000046">
    <property type="protein sequence ID" value="OXA38401.1"/>
    <property type="molecule type" value="Genomic_DNA"/>
</dbReference>
<dbReference type="Pfam" id="PF07727">
    <property type="entry name" value="RVT_2"/>
    <property type="match status" value="1"/>
</dbReference>
<dbReference type="PROSITE" id="PS50158">
    <property type="entry name" value="ZF_CCHC"/>
    <property type="match status" value="1"/>
</dbReference>
<feature type="transmembrane region" description="Helical" evidence="5">
    <location>
        <begin position="1380"/>
        <end position="1400"/>
    </location>
</feature>
<dbReference type="Pfam" id="PF14223">
    <property type="entry name" value="Retrotran_gag_2"/>
    <property type="match status" value="1"/>
</dbReference>
<evidence type="ECO:0000256" key="5">
    <source>
        <dbReference type="SAM" id="Phobius"/>
    </source>
</evidence>
<feature type="region of interest" description="Disordered" evidence="4">
    <location>
        <begin position="1333"/>
        <end position="1373"/>
    </location>
</feature>
<dbReference type="PANTHER" id="PTHR11439:SF483">
    <property type="entry name" value="PEPTIDE SYNTHASE GLIP-LIKE, PUTATIVE (AFU_ORTHOLOGUE AFUA_3G12920)-RELATED"/>
    <property type="match status" value="1"/>
</dbReference>
<sequence length="1915" mass="215065">MKPLTSHVKPLNGDNYPRWKLEVSTALEAVEPWGHCTGATAEPAPTGSNQDDIAKWKKNDAMARSCIIPLLDDRQIHHVSNLGSAKEIWDKLGKMHDDTSSLNKDQTQTRFFTYQIGTDQSAVEGMEEIEKLANSLAQLGVPQDKTAIISRILTALPSKYASFRMAWDSVAATEQTLENLHIRLRKLDLLNTSSCNEPDSQAPSNVAFAAASGHKEQHRHGGKGGMKKSGNDENQKNQGQNNNSNRKRKGNCNYCSKPGHWARECRSRIRDEEGDNTEGGNQKSPQQNKGKRNQGQRPRDDEGPNACQAFMGLSSPQLNANDVWICDSGASSHFTGRKDWYIQYETLAQPIPIRQTDGNSVNAVGTGTVVIDAWLNQQWVPTPINNVLYIPGASNLFSEAVMDKKGYRIVKEGGAAKFYKNKTLGPQAKLTRGVYVMGFRPREEVAFSAQLWHQRLAHINPHYIKKSVLTGAVSGLCMTDLKDDGNECPDCPMGKATKLPFPTQPNRTTTRGELIHVDLSGRMPTKSLGGAEYFMVMKDDLTQFRHVSFLKRKRRNRVHGRGAPNLSREEGIIHTVIPPFNPQANGKIEREMRTIKESARTMLLQSKLPESLWAEAVGTAVFTLNRTLNSHNHHATAFEMVFGKKPNLLFMRTFGCPAHAHIPKENRVGKVWSPKAINCHLVGYDQMNKSYRLYDPERRIIFKGRNVRFSETISPHTNNEESDEEEEPPGPTASTSATPSPPSTPIPSPTPSPRKKVTTPKQTPPNYSRWSAEMEEEEDLETTIVVTTPTGQYEEVVELERDEEVVIPEKKKLRDRSKLERPRKYALNSTSATFSEPKSYTEAINSPDAAMWKQAMEEEIASLEEKGTWEPVPKPPKAKLLDTKWVFKRKRYKARLVVRGFRQEFGVDFHETFSTVSRYESTRLILALIQAKGMKMMQFDIIAAFLYGELEEEVFISQPTGFNIGNPNDVLRLLRAIYGLRQAPLNWRKKILKVLKACGLLPLGSDCCILTGWVDGAFVILILYVDDGLVGSTSLAAIKKVLKVLQAEFNMRIKEPDVFVGIEIRQGITAMYLTQYITAMIKKFRMEECRGATVPMQSNTDLKLGEDCDPRFPYRELIGALLFLARVTRPDICYAVCKLAQFNHCYTEEHWIAAKGVLRYLSKTPSFGLEYPTNNDMTLSLYTDSDYAGDRNDRKSTSGYAAFLGESLISWAAQKQEVVTLSSTEAEYIAVANGAREAMWLRAFLEELGIRQGPTPVFVDNTSAIRLVENPEFHKRTKHIDVKYHFVWELNESNQISTQYVSTNEQRADIFTKPLGRAKFVENRSRLGMIEAPHAQSEGEGDPNATTSEPPLQAHLSMDDGDLSETSKTRRPHNSRKLGMLHWLMVMFLIMTSPSDAVHITSSRPILWRKSKIPIINGYEKVFVKLQLISPCTLINASMMHYETLQDARRMCEEAYQNKFLKELEKMCPASKQREPPHVSKRKPRSKRVKRLVPIIATIVVGLVMAGAAVGDFLLSVSNSRRLGQAEDINLAQDREMEILNKETNLTEVALTKLRRDFNQLAEELESHEQDFHEFKSKSPSTHFVLSSIMSGLMIGTPIIKAGARDFKRGFVSPLLLDYLNISLPCEATTCQMEYAIADGCGFTAKDGNTLEMEIAIPIINPNMTLVVVDPFDFLVQTDNQTCRASYTGPTTAVLSPSGCPVALNTRITGAYELVYAATQECLPDKTRRGGDEKELIQVKSHHGFLYIYCWKSKITIEDQLQPCPEEVFILPIGTRFKINEKDFVGSVVNILHQESPDPAFTIKTNHHLNPKLNLSELLRDPMLTHTFNPHAEGRLSGTGHDHSDLMLGLLIGLLIVIGILVVVIVLCYYCNRKVKVEVIKTPKPRAPPGPESSPAWVFSPERMESDSDQNINPN</sequence>
<evidence type="ECO:0000256" key="1">
    <source>
        <dbReference type="ARBA" id="ARBA00022750"/>
    </source>
</evidence>
<dbReference type="InterPro" id="IPR036875">
    <property type="entry name" value="Znf_CCHC_sf"/>
</dbReference>
<dbReference type="PROSITE" id="PS50994">
    <property type="entry name" value="INTEGRASE"/>
    <property type="match status" value="1"/>
</dbReference>
<accession>A0A226D174</accession>
<dbReference type="Pfam" id="PF25597">
    <property type="entry name" value="SH3_retrovirus"/>
    <property type="match status" value="1"/>
</dbReference>
<feature type="transmembrane region" description="Helical" evidence="5">
    <location>
        <begin position="1492"/>
        <end position="1515"/>
    </location>
</feature>
<proteinExistence type="predicted"/>
<feature type="region of interest" description="Disordered" evidence="4">
    <location>
        <begin position="1467"/>
        <end position="1486"/>
    </location>
</feature>
<dbReference type="GO" id="GO:0015074">
    <property type="term" value="P:DNA integration"/>
    <property type="evidence" value="ECO:0007669"/>
    <property type="project" value="InterPro"/>
</dbReference>
<organism evidence="8 9">
    <name type="scientific">Folsomia candida</name>
    <name type="common">Springtail</name>
    <dbReference type="NCBI Taxonomy" id="158441"/>
    <lineage>
        <taxon>Eukaryota</taxon>
        <taxon>Metazoa</taxon>
        <taxon>Ecdysozoa</taxon>
        <taxon>Arthropoda</taxon>
        <taxon>Hexapoda</taxon>
        <taxon>Collembola</taxon>
        <taxon>Entomobryomorpha</taxon>
        <taxon>Isotomoidea</taxon>
        <taxon>Isotomidae</taxon>
        <taxon>Proisotominae</taxon>
        <taxon>Folsomia</taxon>
    </lineage>
</organism>
<feature type="compositionally biased region" description="Polar residues" evidence="4">
    <location>
        <begin position="278"/>
        <end position="288"/>
    </location>
</feature>
<feature type="region of interest" description="Disordered" evidence="4">
    <location>
        <begin position="209"/>
        <end position="253"/>
    </location>
</feature>
<dbReference type="Pfam" id="PF22936">
    <property type="entry name" value="Pol_BBD"/>
    <property type="match status" value="1"/>
</dbReference>
<keyword evidence="1" id="KW-0378">Hydrolase</keyword>
<evidence type="ECO:0000256" key="3">
    <source>
        <dbReference type="SAM" id="Coils"/>
    </source>
</evidence>
<feature type="coiled-coil region" evidence="3">
    <location>
        <begin position="1551"/>
        <end position="1578"/>
    </location>
</feature>
<dbReference type="SMART" id="SM00343">
    <property type="entry name" value="ZnF_C2HC"/>
    <property type="match status" value="1"/>
</dbReference>
<evidence type="ECO:0000313" key="8">
    <source>
        <dbReference type="EMBL" id="OXA38401.1"/>
    </source>
</evidence>